<evidence type="ECO:0000256" key="4">
    <source>
        <dbReference type="ARBA" id="ARBA00022833"/>
    </source>
</evidence>
<feature type="compositionally biased region" description="Basic residues" evidence="6">
    <location>
        <begin position="152"/>
        <end position="163"/>
    </location>
</feature>
<dbReference type="InterPro" id="IPR001510">
    <property type="entry name" value="Znf_PARP"/>
</dbReference>
<dbReference type="Proteomes" id="UP000070544">
    <property type="component" value="Unassembled WGS sequence"/>
</dbReference>
<evidence type="ECO:0000256" key="6">
    <source>
        <dbReference type="SAM" id="MobiDB-lite"/>
    </source>
</evidence>
<sequence length="163" mass="18386">MGAHDDEKHIVEYAPTSMSRCRGPKSCRNRTIAEGSLRLGGPKRFFRMYDREGREYRHWDCVTSLLLRNMALSRLVGLKKLTPEDQERVRKAILSGANEADEAQAPANADDDNAGPQSDTEREPPPASAQWKKKRKKVGSDGDDDDDDWKAKSKKTKAKKSKK</sequence>
<evidence type="ECO:0000313" key="8">
    <source>
        <dbReference type="EMBL" id="KXS11789.1"/>
    </source>
</evidence>
<evidence type="ECO:0000313" key="9">
    <source>
        <dbReference type="Proteomes" id="UP000070544"/>
    </source>
</evidence>
<keyword evidence="9" id="KW-1185">Reference proteome</keyword>
<keyword evidence="5" id="KW-0539">Nucleus</keyword>
<dbReference type="GO" id="GO:0005634">
    <property type="term" value="C:nucleus"/>
    <property type="evidence" value="ECO:0007669"/>
    <property type="project" value="UniProtKB-SubCell"/>
</dbReference>
<dbReference type="EMBL" id="KQ965796">
    <property type="protein sequence ID" value="KXS11789.1"/>
    <property type="molecule type" value="Genomic_DNA"/>
</dbReference>
<dbReference type="GO" id="GO:0003677">
    <property type="term" value="F:DNA binding"/>
    <property type="evidence" value="ECO:0007669"/>
    <property type="project" value="InterPro"/>
</dbReference>
<feature type="domain" description="PARP-type" evidence="7">
    <location>
        <begin position="9"/>
        <end position="97"/>
    </location>
</feature>
<dbReference type="OrthoDB" id="429950at2759"/>
<gene>
    <name evidence="8" type="ORF">M427DRAFT_60243</name>
</gene>
<proteinExistence type="predicted"/>
<evidence type="ECO:0000256" key="3">
    <source>
        <dbReference type="ARBA" id="ARBA00022771"/>
    </source>
</evidence>
<name>A0A139A591_GONPJ</name>
<dbReference type="SUPFAM" id="SSF57716">
    <property type="entry name" value="Glucocorticoid receptor-like (DNA-binding domain)"/>
    <property type="match status" value="1"/>
</dbReference>
<dbReference type="AlphaFoldDB" id="A0A139A591"/>
<comment type="subcellular location">
    <subcellularLocation>
        <location evidence="1">Nucleus</location>
    </subcellularLocation>
</comment>
<feature type="region of interest" description="Disordered" evidence="6">
    <location>
        <begin position="91"/>
        <end position="163"/>
    </location>
</feature>
<organism evidence="8 9">
    <name type="scientific">Gonapodya prolifera (strain JEL478)</name>
    <name type="common">Monoblepharis prolifera</name>
    <dbReference type="NCBI Taxonomy" id="1344416"/>
    <lineage>
        <taxon>Eukaryota</taxon>
        <taxon>Fungi</taxon>
        <taxon>Fungi incertae sedis</taxon>
        <taxon>Chytridiomycota</taxon>
        <taxon>Chytridiomycota incertae sedis</taxon>
        <taxon>Monoblepharidomycetes</taxon>
        <taxon>Monoblepharidales</taxon>
        <taxon>Gonapodyaceae</taxon>
        <taxon>Gonapodya</taxon>
    </lineage>
</organism>
<evidence type="ECO:0000256" key="5">
    <source>
        <dbReference type="ARBA" id="ARBA00023242"/>
    </source>
</evidence>
<dbReference type="Pfam" id="PF00645">
    <property type="entry name" value="zf-PARP"/>
    <property type="match status" value="1"/>
</dbReference>
<keyword evidence="2" id="KW-0479">Metal-binding</keyword>
<keyword evidence="4" id="KW-0862">Zinc</keyword>
<protein>
    <recommendedName>
        <fullName evidence="7">PARP-type domain-containing protein</fullName>
    </recommendedName>
</protein>
<dbReference type="PROSITE" id="PS50064">
    <property type="entry name" value="ZF_PARP_2"/>
    <property type="match status" value="1"/>
</dbReference>
<dbReference type="Gene3D" id="3.30.1740.10">
    <property type="entry name" value="Zinc finger, PARP-type"/>
    <property type="match status" value="1"/>
</dbReference>
<accession>A0A139A591</accession>
<dbReference type="STRING" id="1344416.A0A139A591"/>
<dbReference type="InterPro" id="IPR036957">
    <property type="entry name" value="Znf_PARP_sf"/>
</dbReference>
<evidence type="ECO:0000256" key="1">
    <source>
        <dbReference type="ARBA" id="ARBA00004123"/>
    </source>
</evidence>
<evidence type="ECO:0000259" key="7">
    <source>
        <dbReference type="PROSITE" id="PS50064"/>
    </source>
</evidence>
<keyword evidence="3" id="KW-0863">Zinc-finger</keyword>
<reference evidence="8 9" key="1">
    <citation type="journal article" date="2015" name="Genome Biol. Evol.">
        <title>Phylogenomic analyses indicate that early fungi evolved digesting cell walls of algal ancestors of land plants.</title>
        <authorList>
            <person name="Chang Y."/>
            <person name="Wang S."/>
            <person name="Sekimoto S."/>
            <person name="Aerts A.L."/>
            <person name="Choi C."/>
            <person name="Clum A."/>
            <person name="LaButti K.M."/>
            <person name="Lindquist E.A."/>
            <person name="Yee Ngan C."/>
            <person name="Ohm R.A."/>
            <person name="Salamov A.A."/>
            <person name="Grigoriev I.V."/>
            <person name="Spatafora J.W."/>
            <person name="Berbee M.L."/>
        </authorList>
    </citation>
    <scope>NUCLEOTIDE SEQUENCE [LARGE SCALE GENOMIC DNA]</scope>
    <source>
        <strain evidence="8 9">JEL478</strain>
    </source>
</reference>
<evidence type="ECO:0000256" key="2">
    <source>
        <dbReference type="ARBA" id="ARBA00022723"/>
    </source>
</evidence>
<dbReference type="GO" id="GO:0008270">
    <property type="term" value="F:zinc ion binding"/>
    <property type="evidence" value="ECO:0007669"/>
    <property type="project" value="UniProtKB-KW"/>
</dbReference>
<dbReference type="SMART" id="SM01336">
    <property type="entry name" value="zf-PARP"/>
    <property type="match status" value="1"/>
</dbReference>